<dbReference type="Gene3D" id="1.50.10.10">
    <property type="match status" value="1"/>
</dbReference>
<dbReference type="InterPro" id="IPR011613">
    <property type="entry name" value="GH15-like"/>
</dbReference>
<gene>
    <name evidence="4" type="ORF">B446_29595</name>
</gene>
<reference evidence="5" key="1">
    <citation type="submission" date="2012-10" db="EMBL/GenBank/DDBJ databases">
        <title>The complete genome sequence of Streptomyces collinus Tu 365.</title>
        <authorList>
            <person name="Ruckert C."/>
            <person name="Szczepanowski R."/>
            <person name="Goesmann A."/>
            <person name="Pross E.K."/>
            <person name="Musiol E.M."/>
            <person name="Blin K."/>
            <person name="Wohlleben W."/>
            <person name="Puhler A."/>
            <person name="Weber T."/>
            <person name="Kalinowski J."/>
        </authorList>
    </citation>
    <scope>NUCLEOTIDE SEQUENCE [LARGE SCALE GENOMIC DNA]</scope>
    <source>
        <strain evidence="5">DSM 40733 / Tue 365</strain>
    </source>
</reference>
<dbReference type="PANTHER" id="PTHR31616:SF0">
    <property type="entry name" value="GLUCAN 1,4-ALPHA-GLUCOSIDASE"/>
    <property type="match status" value="1"/>
</dbReference>
<dbReference type="Pfam" id="PF19291">
    <property type="entry name" value="TREH_N"/>
    <property type="match status" value="1"/>
</dbReference>
<dbReference type="Pfam" id="PF00723">
    <property type="entry name" value="Glyco_hydro_15"/>
    <property type="match status" value="1"/>
</dbReference>
<reference evidence="4 5" key="2">
    <citation type="journal article" date="2013" name="J. Biotechnol.">
        <title>Complete genome sequence of the kirromycin producer Streptomyces collinus Tu 365 consisting of a linear chromosome and two linear plasmids.</title>
        <authorList>
            <person name="Ruckert C."/>
            <person name="Szczepanowski R."/>
            <person name="Albersmeier A."/>
            <person name="Goesmann A."/>
            <person name="Iftime D."/>
            <person name="Musiol E.M."/>
            <person name="Blin K."/>
            <person name="Wohlleben W."/>
            <person name="Puhler A."/>
            <person name="Kalinowski J."/>
            <person name="Weber T."/>
        </authorList>
    </citation>
    <scope>NUCLEOTIDE SEQUENCE [LARGE SCALE GENOMIC DNA]</scope>
    <source>
        <strain evidence="5">DSM 40733 / Tue 365</strain>
    </source>
</reference>
<dbReference type="InterPro" id="IPR045582">
    <property type="entry name" value="Trehalase-like_N"/>
</dbReference>
<sequence length="665" mass="72853">MDRYPPIAEHGMVGDLQTAALVSSAGTVDWWCTPRFDSPSVFGSLLDSERGGHCRLAAEHPPGDGMSVRQLYLSDTALLITRFMGPGGVGEVADFMEPLDSPTPSDRHRLIRVVRVVRGSLPFAFGCRPRFDYGRARHTLALTDHHTAVQHGPGLDLHVQTTTGIPLRADGDDLTARFILHAGEAAAVVLTSTAQGAAAPPAPSLQAVAEDLEQCRGFWQNWLRSCTYRGRWQDMVNRSAITLKLLTYAPSGAPVAAATMGLPEQVGGERNWDYRYTWIRDASLSVGALIDLGFEAEAYAFRRWLRDRVEAGGTASGDPLQIMYRVDGDPHLTEEVLDHWEGYRGSRPVRAGNAAADQLQLDIYGEACEALLVGGDIGAVRGWKALRDVLDWLADHWDRADEGIWETRGGRQNFTYSRLMTWVAFDRGIRAATRFSRPADVERWREIRDTVFRQIVERGWHEKRKAFVQHFDTDVLDASLLLMPRVGFLSPHDPDWITTLDAMDQELVSDSLVYRYDPAASPDGLRGSEGTFNLCSFFYVEALARSGRLLQARHAFDKMLTYANHVGLFAEEIGPSGEQLGNFPQAFTHLSLISAAMALDEELARTTPRRRTGGTRHPVIHGFRVPAEAADAGAAGTGADGAEYGSGDGGAEGGRTPDGNGGRGG</sequence>
<feature type="region of interest" description="Disordered" evidence="1">
    <location>
        <begin position="631"/>
        <end position="665"/>
    </location>
</feature>
<dbReference type="Proteomes" id="UP000015423">
    <property type="component" value="Chromosome"/>
</dbReference>
<keyword evidence="5" id="KW-1185">Reference proteome</keyword>
<feature type="domain" description="GH15-like" evidence="2">
    <location>
        <begin position="233"/>
        <end position="596"/>
    </location>
</feature>
<dbReference type="InterPro" id="IPR008928">
    <property type="entry name" value="6-hairpin_glycosidase_sf"/>
</dbReference>
<dbReference type="PATRIC" id="fig|1214242.5.peg.6062"/>
<dbReference type="eggNOG" id="COG3387">
    <property type="taxonomic scope" value="Bacteria"/>
</dbReference>
<evidence type="ECO:0000259" key="3">
    <source>
        <dbReference type="Pfam" id="PF19291"/>
    </source>
</evidence>
<evidence type="ECO:0000259" key="2">
    <source>
        <dbReference type="Pfam" id="PF00723"/>
    </source>
</evidence>
<evidence type="ECO:0000313" key="4">
    <source>
        <dbReference type="EMBL" id="AGS72725.1"/>
    </source>
</evidence>
<dbReference type="RefSeq" id="WP_020943135.1">
    <property type="nucleotide sequence ID" value="NC_021985.1"/>
</dbReference>
<protein>
    <submittedName>
        <fullName evidence="4">Glycoside hydrolase 15-like protein</fullName>
    </submittedName>
</protein>
<dbReference type="PANTHER" id="PTHR31616">
    <property type="entry name" value="TREHALASE"/>
    <property type="match status" value="1"/>
</dbReference>
<dbReference type="GO" id="GO:0004553">
    <property type="term" value="F:hydrolase activity, hydrolyzing O-glycosyl compounds"/>
    <property type="evidence" value="ECO:0007669"/>
    <property type="project" value="TreeGrafter"/>
</dbReference>
<dbReference type="EMBL" id="CP006259">
    <property type="protein sequence ID" value="AGS72725.1"/>
    <property type="molecule type" value="Genomic_DNA"/>
</dbReference>
<evidence type="ECO:0000256" key="1">
    <source>
        <dbReference type="SAM" id="MobiDB-lite"/>
    </source>
</evidence>
<organism evidence="4 5">
    <name type="scientific">Streptomyces collinus (strain DSM 40733 / Tue 365)</name>
    <dbReference type="NCBI Taxonomy" id="1214242"/>
    <lineage>
        <taxon>Bacteria</taxon>
        <taxon>Bacillati</taxon>
        <taxon>Actinomycetota</taxon>
        <taxon>Actinomycetes</taxon>
        <taxon>Kitasatosporales</taxon>
        <taxon>Streptomycetaceae</taxon>
        <taxon>Streptomyces</taxon>
    </lineage>
</organism>
<dbReference type="InterPro" id="IPR012341">
    <property type="entry name" value="6hp_glycosidase-like_sf"/>
</dbReference>
<dbReference type="KEGG" id="sci:B446_29595"/>
<feature type="domain" description="Trehalase-like N-terminal" evidence="3">
    <location>
        <begin position="5"/>
        <end position="150"/>
    </location>
</feature>
<dbReference type="SUPFAM" id="SSF48208">
    <property type="entry name" value="Six-hairpin glycosidases"/>
    <property type="match status" value="1"/>
</dbReference>
<evidence type="ECO:0000313" key="5">
    <source>
        <dbReference type="Proteomes" id="UP000015423"/>
    </source>
</evidence>
<dbReference type="GO" id="GO:0005975">
    <property type="term" value="P:carbohydrate metabolic process"/>
    <property type="evidence" value="ECO:0007669"/>
    <property type="project" value="InterPro"/>
</dbReference>
<keyword evidence="4" id="KW-0378">Hydrolase</keyword>
<name>S5VXT8_STRC3</name>
<dbReference type="HOGENOM" id="CLU_010399_2_0_11"/>
<feature type="compositionally biased region" description="Gly residues" evidence="1">
    <location>
        <begin position="635"/>
        <end position="653"/>
    </location>
</feature>
<dbReference type="STRING" id="1214242.B446_29595"/>
<dbReference type="AlphaFoldDB" id="S5VXT8"/>
<accession>S5VXT8</accession>
<proteinExistence type="predicted"/>